<gene>
    <name evidence="2" type="ORF">SPI_06048</name>
</gene>
<accession>A0A167SR32</accession>
<dbReference type="PANTHER" id="PTHR35870:SF6">
    <property type="entry name" value="MGS207 PROTEIN"/>
    <property type="match status" value="1"/>
</dbReference>
<keyword evidence="1" id="KW-0560">Oxidoreductase</keyword>
<name>A0A167SR32_9HYPO</name>
<organism evidence="2 3">
    <name type="scientific">Niveomyces insectorum RCEF 264</name>
    <dbReference type="NCBI Taxonomy" id="1081102"/>
    <lineage>
        <taxon>Eukaryota</taxon>
        <taxon>Fungi</taxon>
        <taxon>Dikarya</taxon>
        <taxon>Ascomycota</taxon>
        <taxon>Pezizomycotina</taxon>
        <taxon>Sordariomycetes</taxon>
        <taxon>Hypocreomycetidae</taxon>
        <taxon>Hypocreales</taxon>
        <taxon>Cordycipitaceae</taxon>
        <taxon>Niveomyces</taxon>
    </lineage>
</organism>
<dbReference type="Pfam" id="PF14027">
    <property type="entry name" value="Questin_oxidase"/>
    <property type="match status" value="1"/>
</dbReference>
<keyword evidence="3" id="KW-1185">Reference proteome</keyword>
<dbReference type="PANTHER" id="PTHR35870">
    <property type="entry name" value="PROTEIN, PUTATIVE (AFU_ORTHOLOGUE AFUA_5G03330)-RELATED"/>
    <property type="match status" value="1"/>
</dbReference>
<evidence type="ECO:0000313" key="2">
    <source>
        <dbReference type="EMBL" id="OAA59850.1"/>
    </source>
</evidence>
<dbReference type="GO" id="GO:0016491">
    <property type="term" value="F:oxidoreductase activity"/>
    <property type="evidence" value="ECO:0007669"/>
    <property type="project" value="UniProtKB-KW"/>
</dbReference>
<comment type="caution">
    <text evidence="2">The sequence shown here is derived from an EMBL/GenBank/DDBJ whole genome shotgun (WGS) entry which is preliminary data.</text>
</comment>
<dbReference type="InterPro" id="IPR025337">
    <property type="entry name" value="Questin_oxidase-like"/>
</dbReference>
<proteinExistence type="predicted"/>
<sequence>MSEQASREELDRVFVELTRNEFMHHSLSDIGDDNLALIALATMRYLRASKSQLYAAYDICKARGPSAWVQSPQSFLDVNDQQFFLGHWEYIEAYTVYFSYEYNVGQKYLSHTAAAHLAYRSPSLLHGLFNHLGVPLIMLADGLHIPSALYLVSTMALACAHWDSLIATQLAVLRAEIDRRRVELNPAAVTMSMIKQAPADASPLNLLRRIAQDARFQNVMPMGLPGYAEHLCRGQSILCNTTVEAALHEYVWALEVPDTDDMDTVLTELGYAAVLLACATHKPLGPSTNSYAEQYDYYLCMLPSLVHAVRAILWAFKPIGFFKPFRLLLVRGVWMVMILAYVTQMRPTVTEALVTEVDSGSEPLSWEQLSLYFSNDPQLDIPRHRDFMFLRALSSIGSLACYDTKRDRFYNQAAFKLQRTFTSWVGFGHPGEPTLNIRP</sequence>
<dbReference type="Proteomes" id="UP000076874">
    <property type="component" value="Unassembled WGS sequence"/>
</dbReference>
<dbReference type="EMBL" id="AZHD01000010">
    <property type="protein sequence ID" value="OAA59850.1"/>
    <property type="molecule type" value="Genomic_DNA"/>
</dbReference>
<dbReference type="OrthoDB" id="10265971at2759"/>
<dbReference type="AlphaFoldDB" id="A0A167SR32"/>
<evidence type="ECO:0000313" key="3">
    <source>
        <dbReference type="Proteomes" id="UP000076874"/>
    </source>
</evidence>
<reference evidence="2 3" key="1">
    <citation type="journal article" date="2016" name="Genome Biol. Evol.">
        <title>Divergent and convergent evolution of fungal pathogenicity.</title>
        <authorList>
            <person name="Shang Y."/>
            <person name="Xiao G."/>
            <person name="Zheng P."/>
            <person name="Cen K."/>
            <person name="Zhan S."/>
            <person name="Wang C."/>
        </authorList>
    </citation>
    <scope>NUCLEOTIDE SEQUENCE [LARGE SCALE GENOMIC DNA]</scope>
    <source>
        <strain evidence="2 3">RCEF 264</strain>
    </source>
</reference>
<protein>
    <submittedName>
        <fullName evidence="2">Uncharacterized protein</fullName>
    </submittedName>
</protein>
<evidence type="ECO:0000256" key="1">
    <source>
        <dbReference type="ARBA" id="ARBA00023002"/>
    </source>
</evidence>